<keyword evidence="1" id="KW-0229">DNA integration</keyword>
<feature type="non-terminal residue" evidence="5">
    <location>
        <position position="195"/>
    </location>
</feature>
<accession>A0A7J5L7C1</accession>
<organism evidence="5 6">
    <name type="scientific">Bacteroides stercoris</name>
    <dbReference type="NCBI Taxonomy" id="46506"/>
    <lineage>
        <taxon>Bacteria</taxon>
        <taxon>Pseudomonadati</taxon>
        <taxon>Bacteroidota</taxon>
        <taxon>Bacteroidia</taxon>
        <taxon>Bacteroidales</taxon>
        <taxon>Bacteroidaceae</taxon>
        <taxon>Bacteroides</taxon>
    </lineage>
</organism>
<evidence type="ECO:0000256" key="2">
    <source>
        <dbReference type="ARBA" id="ARBA00023125"/>
    </source>
</evidence>
<dbReference type="PROSITE" id="PS51900">
    <property type="entry name" value="CB"/>
    <property type="match status" value="1"/>
</dbReference>
<keyword evidence="2 3" id="KW-0238">DNA-binding</keyword>
<name>A0A7J5L7C1_BACSE</name>
<evidence type="ECO:0000313" key="6">
    <source>
        <dbReference type="Proteomes" id="UP000440773"/>
    </source>
</evidence>
<dbReference type="InterPro" id="IPR011010">
    <property type="entry name" value="DNA_brk_join_enz"/>
</dbReference>
<dbReference type="Gene3D" id="1.10.150.130">
    <property type="match status" value="1"/>
</dbReference>
<dbReference type="InterPro" id="IPR025269">
    <property type="entry name" value="SAM-like_dom"/>
</dbReference>
<feature type="domain" description="Core-binding (CB)" evidence="4">
    <location>
        <begin position="5"/>
        <end position="90"/>
    </location>
</feature>
<dbReference type="GO" id="GO:0015074">
    <property type="term" value="P:DNA integration"/>
    <property type="evidence" value="ECO:0007669"/>
    <property type="project" value="UniProtKB-KW"/>
</dbReference>
<comment type="caution">
    <text evidence="5">The sequence shown here is derived from an EMBL/GenBank/DDBJ whole genome shotgun (WGS) entry which is preliminary data.</text>
</comment>
<dbReference type="InterPro" id="IPR044068">
    <property type="entry name" value="CB"/>
</dbReference>
<dbReference type="AlphaFoldDB" id="A0A7J5L7C1"/>
<dbReference type="RefSeq" id="WP_202188014.1">
    <property type="nucleotide sequence ID" value="NZ_WCLP01000001.1"/>
</dbReference>
<proteinExistence type="predicted"/>
<evidence type="ECO:0000256" key="3">
    <source>
        <dbReference type="PROSITE-ProRule" id="PRU01248"/>
    </source>
</evidence>
<dbReference type="InterPro" id="IPR010998">
    <property type="entry name" value="Integrase_recombinase_N"/>
</dbReference>
<dbReference type="Pfam" id="PF13102">
    <property type="entry name" value="Phage_int_SAM_5"/>
    <property type="match status" value="1"/>
</dbReference>
<dbReference type="GO" id="GO:0003677">
    <property type="term" value="F:DNA binding"/>
    <property type="evidence" value="ECO:0007669"/>
    <property type="project" value="UniProtKB-UniRule"/>
</dbReference>
<evidence type="ECO:0000313" key="5">
    <source>
        <dbReference type="EMBL" id="KAB5284474.1"/>
    </source>
</evidence>
<protein>
    <submittedName>
        <fullName evidence="5">Site-specific integrase</fullName>
    </submittedName>
</protein>
<dbReference type="SUPFAM" id="SSF56349">
    <property type="entry name" value="DNA breaking-rejoining enzymes"/>
    <property type="match status" value="1"/>
</dbReference>
<evidence type="ECO:0000259" key="4">
    <source>
        <dbReference type="PROSITE" id="PS51900"/>
    </source>
</evidence>
<evidence type="ECO:0000256" key="1">
    <source>
        <dbReference type="ARBA" id="ARBA00022908"/>
    </source>
</evidence>
<gene>
    <name evidence="5" type="ORF">F9962_00005</name>
</gene>
<dbReference type="Proteomes" id="UP000440773">
    <property type="component" value="Unassembled WGS sequence"/>
</dbReference>
<reference evidence="5 6" key="1">
    <citation type="journal article" date="2019" name="Nat. Med.">
        <title>A library of human gut bacterial isolates paired with longitudinal multiomics data enables mechanistic microbiome research.</title>
        <authorList>
            <person name="Poyet M."/>
            <person name="Groussin M."/>
            <person name="Gibbons S.M."/>
            <person name="Avila-Pacheco J."/>
            <person name="Jiang X."/>
            <person name="Kearney S.M."/>
            <person name="Perrotta A.R."/>
            <person name="Berdy B."/>
            <person name="Zhao S."/>
            <person name="Lieberman T.D."/>
            <person name="Swanson P.K."/>
            <person name="Smith M."/>
            <person name="Roesemann S."/>
            <person name="Alexander J.E."/>
            <person name="Rich S.A."/>
            <person name="Livny J."/>
            <person name="Vlamakis H."/>
            <person name="Clish C."/>
            <person name="Bullock K."/>
            <person name="Deik A."/>
            <person name="Scott J."/>
            <person name="Pierce K.A."/>
            <person name="Xavier R.J."/>
            <person name="Alm E.J."/>
        </authorList>
    </citation>
    <scope>NUCLEOTIDE SEQUENCE [LARGE SCALE GENOMIC DNA]</scope>
    <source>
        <strain evidence="5 6">BIOML-A17</strain>
    </source>
</reference>
<dbReference type="EMBL" id="WCLP01000001">
    <property type="protein sequence ID" value="KAB5284474.1"/>
    <property type="molecule type" value="Genomic_DNA"/>
</dbReference>
<sequence>MKDLTTFTLSVIQELEDEGRFGTAHVYRSMLRAFQRYWESQHPKTEIRMRKVFDAATIQKFERHLLERMLKLNTMSTYLRMLRAVYNRALLAGLTGYVPGLFKHVYTGTRADVKRALLPAEMGQTLDTSASVRRELKEAQIWFALLFLLRGMPFADLARLRKCDFKDGVITYCRQKTGRQIRVHVTAEAAELIRQ</sequence>